<reference evidence="1" key="1">
    <citation type="journal article" date="2021" name="Nat. Commun.">
        <title>Genetic determinants of endophytism in the Arabidopsis root mycobiome.</title>
        <authorList>
            <person name="Mesny F."/>
            <person name="Miyauchi S."/>
            <person name="Thiergart T."/>
            <person name="Pickel B."/>
            <person name="Atanasova L."/>
            <person name="Karlsson M."/>
            <person name="Huettel B."/>
            <person name="Barry K.W."/>
            <person name="Haridas S."/>
            <person name="Chen C."/>
            <person name="Bauer D."/>
            <person name="Andreopoulos W."/>
            <person name="Pangilinan J."/>
            <person name="LaButti K."/>
            <person name="Riley R."/>
            <person name="Lipzen A."/>
            <person name="Clum A."/>
            <person name="Drula E."/>
            <person name="Henrissat B."/>
            <person name="Kohler A."/>
            <person name="Grigoriev I.V."/>
            <person name="Martin F.M."/>
            <person name="Hacquard S."/>
        </authorList>
    </citation>
    <scope>NUCLEOTIDE SEQUENCE</scope>
    <source>
        <strain evidence="1">MPI-CAGE-AT-0147</strain>
    </source>
</reference>
<proteinExistence type="predicted"/>
<keyword evidence="2" id="KW-1185">Reference proteome</keyword>
<evidence type="ECO:0000313" key="1">
    <source>
        <dbReference type="EMBL" id="KAH7111997.1"/>
    </source>
</evidence>
<dbReference type="Proteomes" id="UP000738349">
    <property type="component" value="Unassembled WGS sequence"/>
</dbReference>
<sequence>VKSIRRYDSPAFVRDKSHVASSCHFFADYTASSIVSNAQRSLQWRVRMALPYMRLLELLAMQNVLEPMRDGLAAMFPQTVS</sequence>
<name>A0A9P9D3U9_9HYPO</name>
<feature type="non-terminal residue" evidence="1">
    <location>
        <position position="81"/>
    </location>
</feature>
<dbReference type="EMBL" id="JAGMUV010000039">
    <property type="protein sequence ID" value="KAH7111997.1"/>
    <property type="molecule type" value="Genomic_DNA"/>
</dbReference>
<protein>
    <submittedName>
        <fullName evidence="1">Uncharacterized protein</fullName>
    </submittedName>
</protein>
<accession>A0A9P9D3U9</accession>
<gene>
    <name evidence="1" type="ORF">EDB81DRAFT_595763</name>
</gene>
<dbReference type="AlphaFoldDB" id="A0A9P9D3U9"/>
<comment type="caution">
    <text evidence="1">The sequence shown here is derived from an EMBL/GenBank/DDBJ whole genome shotgun (WGS) entry which is preliminary data.</text>
</comment>
<evidence type="ECO:0000313" key="2">
    <source>
        <dbReference type="Proteomes" id="UP000738349"/>
    </source>
</evidence>
<organism evidence="1 2">
    <name type="scientific">Dactylonectria macrodidyma</name>
    <dbReference type="NCBI Taxonomy" id="307937"/>
    <lineage>
        <taxon>Eukaryota</taxon>
        <taxon>Fungi</taxon>
        <taxon>Dikarya</taxon>
        <taxon>Ascomycota</taxon>
        <taxon>Pezizomycotina</taxon>
        <taxon>Sordariomycetes</taxon>
        <taxon>Hypocreomycetidae</taxon>
        <taxon>Hypocreales</taxon>
        <taxon>Nectriaceae</taxon>
        <taxon>Dactylonectria</taxon>
    </lineage>
</organism>
<feature type="non-terminal residue" evidence="1">
    <location>
        <position position="1"/>
    </location>
</feature>
<dbReference type="OrthoDB" id="10395299at2759"/>